<proteinExistence type="predicted"/>
<organism evidence="1 2">
    <name type="scientific">Peribacillus psychrosaccharolyticus</name>
    <name type="common">Bacillus psychrosaccharolyticus</name>
    <dbReference type="NCBI Taxonomy" id="1407"/>
    <lineage>
        <taxon>Bacteria</taxon>
        <taxon>Bacillati</taxon>
        <taxon>Bacillota</taxon>
        <taxon>Bacilli</taxon>
        <taxon>Bacillales</taxon>
        <taxon>Bacillaceae</taxon>
        <taxon>Peribacillus</taxon>
    </lineage>
</organism>
<dbReference type="RefSeq" id="WP_040375202.1">
    <property type="nucleotide sequence ID" value="NZ_CP068053.1"/>
</dbReference>
<sequence length="146" mass="16786">MKSFKLISVQLISEDNQLVNVELTDGLIINKEDDNNTWIVESFLTEEGFNKIKDALPEINQEIMIQAVITKKDNDPAFMKTVLRKIKPINGHVSLLFEGHLQKSRSKYAELLLKDLIQQGIVGNELIEHFKEKLRSRPQVVPSFKK</sequence>
<dbReference type="Pfam" id="PF14183">
    <property type="entry name" value="YwpF"/>
    <property type="match status" value="1"/>
</dbReference>
<dbReference type="EMBL" id="CP068053">
    <property type="protein sequence ID" value="QQS99094.1"/>
    <property type="molecule type" value="Genomic_DNA"/>
</dbReference>
<dbReference type="InterPro" id="IPR025573">
    <property type="entry name" value="YwpF"/>
</dbReference>
<evidence type="ECO:0000313" key="1">
    <source>
        <dbReference type="EMBL" id="QQS99094.1"/>
    </source>
</evidence>
<dbReference type="KEGG" id="ppsr:I6J18_15770"/>
<reference evidence="1 2" key="1">
    <citation type="submission" date="2021-01" db="EMBL/GenBank/DDBJ databases">
        <title>FDA dAtabase for Regulatory Grade micrObial Sequences (FDA-ARGOS): Supporting development and validation of Infectious Disease Dx tests.</title>
        <authorList>
            <person name="Nelson B."/>
            <person name="Plummer A."/>
            <person name="Tallon L."/>
            <person name="Sadzewicz L."/>
            <person name="Zhao X."/>
            <person name="Boylan J."/>
            <person name="Ott S."/>
            <person name="Bowen H."/>
            <person name="Vavikolanu K."/>
            <person name="Mehta A."/>
            <person name="Aluvathingal J."/>
            <person name="Nadendla S."/>
            <person name="Myers T."/>
            <person name="Yan Y."/>
            <person name="Sichtig H."/>
        </authorList>
    </citation>
    <scope>NUCLEOTIDE SEQUENCE [LARGE SCALE GENOMIC DNA]</scope>
    <source>
        <strain evidence="1 2">FDAARGOS_1161</strain>
    </source>
</reference>
<gene>
    <name evidence="1" type="ORF">I6J18_15770</name>
</gene>
<dbReference type="Proteomes" id="UP000595254">
    <property type="component" value="Chromosome"/>
</dbReference>
<protein>
    <recommendedName>
        <fullName evidence="3">YwpF-like protein</fullName>
    </recommendedName>
</protein>
<dbReference type="AlphaFoldDB" id="A0A974S0B8"/>
<evidence type="ECO:0000313" key="2">
    <source>
        <dbReference type="Proteomes" id="UP000595254"/>
    </source>
</evidence>
<name>A0A974S0B8_PERPY</name>
<evidence type="ECO:0008006" key="3">
    <source>
        <dbReference type="Google" id="ProtNLM"/>
    </source>
</evidence>
<accession>A0A974S0B8</accession>
<keyword evidence="2" id="KW-1185">Reference proteome</keyword>